<reference evidence="1" key="1">
    <citation type="submission" date="2020-05" db="EMBL/GenBank/DDBJ databases">
        <title>Phylogenomic resolution of chytrid fungi.</title>
        <authorList>
            <person name="Stajich J.E."/>
            <person name="Amses K."/>
            <person name="Simmons R."/>
            <person name="Seto K."/>
            <person name="Myers J."/>
            <person name="Bonds A."/>
            <person name="Quandt C.A."/>
            <person name="Barry K."/>
            <person name="Liu P."/>
            <person name="Grigoriev I."/>
            <person name="Longcore J.E."/>
            <person name="James T.Y."/>
        </authorList>
    </citation>
    <scope>NUCLEOTIDE SEQUENCE</scope>
    <source>
        <strain evidence="1">JEL0379</strain>
    </source>
</reference>
<comment type="caution">
    <text evidence="1">The sequence shown here is derived from an EMBL/GenBank/DDBJ whole genome shotgun (WGS) entry which is preliminary data.</text>
</comment>
<proteinExistence type="predicted"/>
<keyword evidence="2" id="KW-1185">Reference proteome</keyword>
<evidence type="ECO:0000313" key="1">
    <source>
        <dbReference type="EMBL" id="KAJ3167800.1"/>
    </source>
</evidence>
<dbReference type="Proteomes" id="UP001212152">
    <property type="component" value="Unassembled WGS sequence"/>
</dbReference>
<name>A0AAD5TCD6_9FUNG</name>
<sequence length="157" mass="16366">MNSSGLTQIIAGMDLAAHKQIARALRQAIAATPDSELAIAVWEPAAPAAVAAATTNDADADTDSEEVEVEVEVIDAWQRVTRSLRPAAFRLVRLVERHQALAGDIAVVGDILAAPAHNWDAALVAMAPRIGADAAEALRRVAGNMARQGGGVAPMEM</sequence>
<accession>A0AAD5TCD6</accession>
<protein>
    <submittedName>
        <fullName evidence="1">Uncharacterized protein</fullName>
    </submittedName>
</protein>
<dbReference type="EMBL" id="JADGJQ010000132">
    <property type="protein sequence ID" value="KAJ3167800.1"/>
    <property type="molecule type" value="Genomic_DNA"/>
</dbReference>
<evidence type="ECO:0000313" key="2">
    <source>
        <dbReference type="Proteomes" id="UP001212152"/>
    </source>
</evidence>
<dbReference type="AlphaFoldDB" id="A0AAD5TCD6"/>
<gene>
    <name evidence="1" type="ORF">HDU87_001463</name>
</gene>
<organism evidence="1 2">
    <name type="scientific">Geranomyces variabilis</name>
    <dbReference type="NCBI Taxonomy" id="109894"/>
    <lineage>
        <taxon>Eukaryota</taxon>
        <taxon>Fungi</taxon>
        <taxon>Fungi incertae sedis</taxon>
        <taxon>Chytridiomycota</taxon>
        <taxon>Chytridiomycota incertae sedis</taxon>
        <taxon>Chytridiomycetes</taxon>
        <taxon>Spizellomycetales</taxon>
        <taxon>Powellomycetaceae</taxon>
        <taxon>Geranomyces</taxon>
    </lineage>
</organism>